<dbReference type="AlphaFoldDB" id="A0A7J6SHL5"/>
<reference evidence="3 4" key="1">
    <citation type="submission" date="2020-04" db="EMBL/GenBank/DDBJ databases">
        <title>Perkinsus olseni comparative genomics.</title>
        <authorList>
            <person name="Bogema D.R."/>
        </authorList>
    </citation>
    <scope>NUCLEOTIDE SEQUENCE [LARGE SCALE GENOMIC DNA]</scope>
    <source>
        <strain evidence="3 4">ATCC PRA-207</strain>
    </source>
</reference>
<evidence type="ECO:0000313" key="3">
    <source>
        <dbReference type="EMBL" id="KAF4732237.1"/>
    </source>
</evidence>
<gene>
    <name evidence="3" type="ORF">FOZ63_028407</name>
</gene>
<proteinExistence type="predicted"/>
<dbReference type="Pfam" id="PF10213">
    <property type="entry name" value="MRP-S28"/>
    <property type="match status" value="1"/>
</dbReference>
<dbReference type="EMBL" id="JABANO010018189">
    <property type="protein sequence ID" value="KAF4732237.1"/>
    <property type="molecule type" value="Genomic_DNA"/>
</dbReference>
<comment type="caution">
    <text evidence="3">The sequence shown here is derived from an EMBL/GenBank/DDBJ whole genome shotgun (WGS) entry which is preliminary data.</text>
</comment>
<sequence>MVSTPRQLIGGRSCLISLVNVRSLETPWLHLGGRRWFAKPKQRKQKKIIPTAEHLATKGLPPLRLEDRIGNPQSPYEIAKNIRQHVSRLTKQDRNQIRRKKDFRRYTLHRMYEFAGLTHTTPTSREFEEEKAGIDQSQFVTGLTALQHGSHLPRSPTEDHRFRFPHTIHYKAWWGPPTVERNPNRYEGSMEGVTACFKATDVADRNHADTMAEVVGPKRYDKESGVIAVRADTFDNRNQNAAYLGDLVELLVRECGSASPRGDEGHVPSAGMPGGEGGAATKAQSRTQRHHGDGSGRTLAPEYSEWLKAAVQHLPKPQTAESMWEHYKSSFGVRQTQQRFGADQIDPFLPVGSRVPEGRELELQEKRAFIGEYNRYMAQFWAGRRRGRMTKRRQKMAKKMQTTENEGYEEPEPTYVAAHWRFKDGVVKSLVEDVFKAEMYSEVYRHASDSLGADEVPHDSDRFVDVLKQAFRKHVTSEARPVLTNELSDYEAPYMMKRQTRERLLRDECARNQLDESMIDYTLDTSDDLLRLRSKAPMPPDLLEPLMSFRGVTEWAHDPRDRLRQKLDRVTDV</sequence>
<feature type="region of interest" description="Disordered" evidence="1">
    <location>
        <begin position="257"/>
        <end position="299"/>
    </location>
</feature>
<feature type="domain" description="Small ribosomal subunit protein mS35 mitochondrial conserved" evidence="2">
    <location>
        <begin position="211"/>
        <end position="257"/>
    </location>
</feature>
<evidence type="ECO:0000256" key="1">
    <source>
        <dbReference type="SAM" id="MobiDB-lite"/>
    </source>
</evidence>
<dbReference type="InterPro" id="IPR019349">
    <property type="entry name" value="Ribosomal_mS35_mit"/>
</dbReference>
<protein>
    <recommendedName>
        <fullName evidence="2">Small ribosomal subunit protein mS35 mitochondrial conserved domain-containing protein</fullName>
    </recommendedName>
</protein>
<accession>A0A7J6SHL5</accession>
<evidence type="ECO:0000313" key="4">
    <source>
        <dbReference type="Proteomes" id="UP000553632"/>
    </source>
</evidence>
<keyword evidence="4" id="KW-1185">Reference proteome</keyword>
<organism evidence="3 4">
    <name type="scientific">Perkinsus olseni</name>
    <name type="common">Perkinsus atlanticus</name>
    <dbReference type="NCBI Taxonomy" id="32597"/>
    <lineage>
        <taxon>Eukaryota</taxon>
        <taxon>Sar</taxon>
        <taxon>Alveolata</taxon>
        <taxon>Perkinsozoa</taxon>
        <taxon>Perkinsea</taxon>
        <taxon>Perkinsida</taxon>
        <taxon>Perkinsidae</taxon>
        <taxon>Perkinsus</taxon>
    </lineage>
</organism>
<feature type="non-terminal residue" evidence="3">
    <location>
        <position position="573"/>
    </location>
</feature>
<evidence type="ECO:0000259" key="2">
    <source>
        <dbReference type="Pfam" id="PF10213"/>
    </source>
</evidence>
<name>A0A7J6SHL5_PEROL</name>
<dbReference type="Proteomes" id="UP000553632">
    <property type="component" value="Unassembled WGS sequence"/>
</dbReference>